<organism evidence="1 2">
    <name type="scientific">Caerostris extrusa</name>
    <name type="common">Bark spider</name>
    <name type="synonym">Caerostris bankana</name>
    <dbReference type="NCBI Taxonomy" id="172846"/>
    <lineage>
        <taxon>Eukaryota</taxon>
        <taxon>Metazoa</taxon>
        <taxon>Ecdysozoa</taxon>
        <taxon>Arthropoda</taxon>
        <taxon>Chelicerata</taxon>
        <taxon>Arachnida</taxon>
        <taxon>Araneae</taxon>
        <taxon>Araneomorphae</taxon>
        <taxon>Entelegynae</taxon>
        <taxon>Araneoidea</taxon>
        <taxon>Araneidae</taxon>
        <taxon>Caerostris</taxon>
    </lineage>
</organism>
<protein>
    <submittedName>
        <fullName evidence="1">Uncharacterized protein</fullName>
    </submittedName>
</protein>
<evidence type="ECO:0000313" key="1">
    <source>
        <dbReference type="EMBL" id="GIY99257.1"/>
    </source>
</evidence>
<dbReference type="AlphaFoldDB" id="A0AAV4XWY8"/>
<name>A0AAV4XWY8_CAEEX</name>
<dbReference type="EMBL" id="BPLR01001026">
    <property type="protein sequence ID" value="GIY99257.1"/>
    <property type="molecule type" value="Genomic_DNA"/>
</dbReference>
<accession>A0AAV4XWY8</accession>
<keyword evidence="2" id="KW-1185">Reference proteome</keyword>
<sequence>MRRQSERDPFATTCLRILVLRWGEKSTLPVSFVYLAECRSEFGEGLLRIRVCKLDYFSSMDDVVRKEIASLELSMKHKESRGIIEGIHDGYPSEAEYIQKHPFCIPKVKRTTIFITFKQNFIPQKRIHIIYIVAEKDCLTRLRNAIQSGLEMLSSSSKWYCMRLGYVWMKERFAEDVVRKEIVKASILHPKGKASKIDAFSMTALLVPTWARGCTQGAERKKEEITNRTNKNCLWKPDLLLLLCFLFFFSVAVPSESIVCEKQLG</sequence>
<evidence type="ECO:0000313" key="2">
    <source>
        <dbReference type="Proteomes" id="UP001054945"/>
    </source>
</evidence>
<proteinExistence type="predicted"/>
<dbReference type="Proteomes" id="UP001054945">
    <property type="component" value="Unassembled WGS sequence"/>
</dbReference>
<comment type="caution">
    <text evidence="1">The sequence shown here is derived from an EMBL/GenBank/DDBJ whole genome shotgun (WGS) entry which is preliminary data.</text>
</comment>
<reference evidence="1 2" key="1">
    <citation type="submission" date="2021-06" db="EMBL/GenBank/DDBJ databases">
        <title>Caerostris extrusa draft genome.</title>
        <authorList>
            <person name="Kono N."/>
            <person name="Arakawa K."/>
        </authorList>
    </citation>
    <scope>NUCLEOTIDE SEQUENCE [LARGE SCALE GENOMIC DNA]</scope>
</reference>
<gene>
    <name evidence="1" type="ORF">CEXT_613701</name>
</gene>